<comment type="caution">
    <text evidence="3">The sequence shown here is derived from an EMBL/GenBank/DDBJ whole genome shotgun (WGS) entry which is preliminary data.</text>
</comment>
<dbReference type="OrthoDB" id="3125223at2759"/>
<protein>
    <submittedName>
        <fullName evidence="3">Uncharacterized protein</fullName>
    </submittedName>
</protein>
<keyword evidence="2" id="KW-1133">Transmembrane helix</keyword>
<feature type="transmembrane region" description="Helical" evidence="2">
    <location>
        <begin position="54"/>
        <end position="77"/>
    </location>
</feature>
<dbReference type="EMBL" id="JACGCI010000059">
    <property type="protein sequence ID" value="KAF6750000.1"/>
    <property type="molecule type" value="Genomic_DNA"/>
</dbReference>
<organism evidence="3 4">
    <name type="scientific">Ephemerocybe angulata</name>
    <dbReference type="NCBI Taxonomy" id="980116"/>
    <lineage>
        <taxon>Eukaryota</taxon>
        <taxon>Fungi</taxon>
        <taxon>Dikarya</taxon>
        <taxon>Basidiomycota</taxon>
        <taxon>Agaricomycotina</taxon>
        <taxon>Agaricomycetes</taxon>
        <taxon>Agaricomycetidae</taxon>
        <taxon>Agaricales</taxon>
        <taxon>Agaricineae</taxon>
        <taxon>Psathyrellaceae</taxon>
        <taxon>Ephemerocybe</taxon>
    </lineage>
</organism>
<keyword evidence="2" id="KW-0472">Membrane</keyword>
<reference evidence="3 4" key="1">
    <citation type="submission" date="2020-07" db="EMBL/GenBank/DDBJ databases">
        <title>Comparative genomics of pyrophilous fungi reveals a link between fire events and developmental genes.</title>
        <authorList>
            <consortium name="DOE Joint Genome Institute"/>
            <person name="Steindorff A.S."/>
            <person name="Carver A."/>
            <person name="Calhoun S."/>
            <person name="Stillman K."/>
            <person name="Liu H."/>
            <person name="Lipzen A."/>
            <person name="Pangilinan J."/>
            <person name="Labutti K."/>
            <person name="Bruns T.D."/>
            <person name="Grigoriev I.V."/>
        </authorList>
    </citation>
    <scope>NUCLEOTIDE SEQUENCE [LARGE SCALE GENOMIC DNA]</scope>
    <source>
        <strain evidence="3 4">CBS 144469</strain>
    </source>
</reference>
<keyword evidence="4" id="KW-1185">Reference proteome</keyword>
<evidence type="ECO:0000313" key="3">
    <source>
        <dbReference type="EMBL" id="KAF6750000.1"/>
    </source>
</evidence>
<gene>
    <name evidence="3" type="ORF">DFP72DRAFT_851976</name>
</gene>
<feature type="region of interest" description="Disordered" evidence="1">
    <location>
        <begin position="343"/>
        <end position="364"/>
    </location>
</feature>
<dbReference type="AlphaFoldDB" id="A0A8H6HMY6"/>
<sequence length="364" mass="40391">MPEEISEVIRIISASQMTEVYYWLTTVAMEAEAIVAGFRVYIVLSPKACKIINIFHLTLGIVYSYSDLTLLLCLHALLGARSMYLAPIMATYMGLTLGVTLIQISYSEEISRTVSLSEFDRELGYACTWAGNISTASANKHVIAGYISLTKALCIFALVLFIFLVRYRRQAGTFKLFHVLRRDSVIVTRSAVSNSTQCGSGWFISTNNILDGFNRAVVPILANRLLLNMWRTQDPEVRKTVSSILFDPPRPGEDSEDDEDEFADRPVELVRYEGLGRRRAPAREANEGNLQGGAGAKQAVENGDAHYSFPYPTSWARFRDSSGTETVRLGRLVVVTATYDGGANRQSIKTSREMHDSLAGDGTR</sequence>
<evidence type="ECO:0000313" key="4">
    <source>
        <dbReference type="Proteomes" id="UP000521943"/>
    </source>
</evidence>
<evidence type="ECO:0000256" key="2">
    <source>
        <dbReference type="SAM" id="Phobius"/>
    </source>
</evidence>
<keyword evidence="2" id="KW-0812">Transmembrane</keyword>
<dbReference type="Proteomes" id="UP000521943">
    <property type="component" value="Unassembled WGS sequence"/>
</dbReference>
<name>A0A8H6HMY6_9AGAR</name>
<feature type="compositionally biased region" description="Basic and acidic residues" evidence="1">
    <location>
        <begin position="350"/>
        <end position="364"/>
    </location>
</feature>
<feature type="transmembrane region" description="Helical" evidence="2">
    <location>
        <begin position="143"/>
        <end position="165"/>
    </location>
</feature>
<evidence type="ECO:0000256" key="1">
    <source>
        <dbReference type="SAM" id="MobiDB-lite"/>
    </source>
</evidence>
<proteinExistence type="predicted"/>
<feature type="transmembrane region" description="Helical" evidence="2">
    <location>
        <begin position="84"/>
        <end position="106"/>
    </location>
</feature>
<feature type="transmembrane region" description="Helical" evidence="2">
    <location>
        <begin position="20"/>
        <end position="42"/>
    </location>
</feature>
<accession>A0A8H6HMY6</accession>
<feature type="region of interest" description="Disordered" evidence="1">
    <location>
        <begin position="244"/>
        <end position="263"/>
    </location>
</feature>